<evidence type="ECO:0000313" key="8">
    <source>
        <dbReference type="Proteomes" id="UP000011134"/>
    </source>
</evidence>
<keyword evidence="4" id="KW-0520">NAD</keyword>
<dbReference type="InterPro" id="IPR018211">
    <property type="entry name" value="ADH_Fe_CS"/>
</dbReference>
<dbReference type="OrthoDB" id="9815791at2"/>
<feature type="domain" description="Alcohol dehydrogenase iron-type/glycerol dehydrogenase GldA" evidence="5">
    <location>
        <begin position="9"/>
        <end position="182"/>
    </location>
</feature>
<comment type="cofactor">
    <cofactor evidence="1">
        <name>Fe cation</name>
        <dbReference type="ChEBI" id="CHEBI:24875"/>
    </cofactor>
</comment>
<evidence type="ECO:0000256" key="1">
    <source>
        <dbReference type="ARBA" id="ARBA00001962"/>
    </source>
</evidence>
<proteinExistence type="inferred from homology"/>
<dbReference type="PANTHER" id="PTHR11496">
    <property type="entry name" value="ALCOHOL DEHYDROGENASE"/>
    <property type="match status" value="1"/>
</dbReference>
<dbReference type="Proteomes" id="UP000011134">
    <property type="component" value="Unassembled WGS sequence"/>
</dbReference>
<dbReference type="GO" id="GO:0004022">
    <property type="term" value="F:alcohol dehydrogenase (NAD+) activity"/>
    <property type="evidence" value="ECO:0007669"/>
    <property type="project" value="TreeGrafter"/>
</dbReference>
<dbReference type="EMBL" id="AMZO01000030">
    <property type="protein sequence ID" value="ELR64255.1"/>
    <property type="molecule type" value="Genomic_DNA"/>
</dbReference>
<sequence length="388" mass="42606">MTYGHWHYPTEIIAREGCTNKLADYCRNTGIHRPLLITDHELAETKMVRNIISGCCEADLPVELFSHIQSNPTGANVEAGIKHFVDGRHDGIIALGGGSSIDVAKAVALVARQAFPLWDFVHQDENWQKADPEQIAPVIAIPTTAGTGSEVGRASIIKDELEHKKKIIYHPKMMPKLVLLDPILTLDLPPELTAATGMDALSHSLEALCTHTFHPMSDAIALESMRIISHYLPVAYMEGQNLNARFEMQIAACMAATAFQKGVGATHALSHTLGAIYDKHHGLLNAILLPYVLSANKDHINEKMIRMGRYLALPRPDFHAVMAWLLSLRTELNIPHTLAAIDIDSKEAERIGEIAASDPSAASNPIHFTAEQYAEIFTNAVKGTLIYQ</sequence>
<dbReference type="Gene3D" id="1.20.1090.10">
    <property type="entry name" value="Dehydroquinate synthase-like - alpha domain"/>
    <property type="match status" value="1"/>
</dbReference>
<dbReference type="FunFam" id="1.20.1090.10:FF:000001">
    <property type="entry name" value="Aldehyde-alcohol dehydrogenase"/>
    <property type="match status" value="1"/>
</dbReference>
<organism evidence="7 8">
    <name type="scientific">Photobacterium marinum</name>
    <dbReference type="NCBI Taxonomy" id="1056511"/>
    <lineage>
        <taxon>Bacteria</taxon>
        <taxon>Pseudomonadati</taxon>
        <taxon>Pseudomonadota</taxon>
        <taxon>Gammaproteobacteria</taxon>
        <taxon>Vibrionales</taxon>
        <taxon>Vibrionaceae</taxon>
        <taxon>Photobacterium</taxon>
    </lineage>
</organism>
<dbReference type="InterPro" id="IPR001670">
    <property type="entry name" value="ADH_Fe/GldA"/>
</dbReference>
<dbReference type="GO" id="GO:0046872">
    <property type="term" value="F:metal ion binding"/>
    <property type="evidence" value="ECO:0007669"/>
    <property type="project" value="InterPro"/>
</dbReference>
<dbReference type="SUPFAM" id="SSF56796">
    <property type="entry name" value="Dehydroquinate synthase-like"/>
    <property type="match status" value="1"/>
</dbReference>
<dbReference type="RefSeq" id="WP_007468527.1">
    <property type="nucleotide sequence ID" value="NZ_AMZO01000030.1"/>
</dbReference>
<evidence type="ECO:0000259" key="6">
    <source>
        <dbReference type="Pfam" id="PF25137"/>
    </source>
</evidence>
<reference evidence="7 8" key="1">
    <citation type="submission" date="2012-12" db="EMBL/GenBank/DDBJ databases">
        <title>Genome Assembly of Photobacterium sp. AK15.</title>
        <authorList>
            <person name="Khatri I."/>
            <person name="Vaidya B."/>
            <person name="Srinivas T.N.R."/>
            <person name="Subramanian S."/>
            <person name="Pinnaka A."/>
        </authorList>
    </citation>
    <scope>NUCLEOTIDE SEQUENCE [LARGE SCALE GENOMIC DNA]</scope>
    <source>
        <strain evidence="7 8">AK15</strain>
    </source>
</reference>
<comment type="similarity">
    <text evidence="2">Belongs to the iron-containing alcohol dehydrogenase family.</text>
</comment>
<gene>
    <name evidence="7" type="ORF">C942_02837</name>
</gene>
<dbReference type="FunFam" id="3.40.50.1970:FF:000003">
    <property type="entry name" value="Alcohol dehydrogenase, iron-containing"/>
    <property type="match status" value="1"/>
</dbReference>
<keyword evidence="8" id="KW-1185">Reference proteome</keyword>
<evidence type="ECO:0000259" key="5">
    <source>
        <dbReference type="Pfam" id="PF00465"/>
    </source>
</evidence>
<evidence type="ECO:0000256" key="3">
    <source>
        <dbReference type="ARBA" id="ARBA00023002"/>
    </source>
</evidence>
<accession>L8J615</accession>
<feature type="domain" description="Fe-containing alcohol dehydrogenase-like C-terminal" evidence="6">
    <location>
        <begin position="193"/>
        <end position="380"/>
    </location>
</feature>
<dbReference type="CDD" id="cd14861">
    <property type="entry name" value="Fe-ADH-like"/>
    <property type="match status" value="1"/>
</dbReference>
<dbReference type="PANTHER" id="PTHR11496:SF102">
    <property type="entry name" value="ALCOHOL DEHYDROGENASE 4"/>
    <property type="match status" value="1"/>
</dbReference>
<evidence type="ECO:0000313" key="7">
    <source>
        <dbReference type="EMBL" id="ELR64255.1"/>
    </source>
</evidence>
<dbReference type="Gene3D" id="3.40.50.1970">
    <property type="match status" value="1"/>
</dbReference>
<dbReference type="Pfam" id="PF00465">
    <property type="entry name" value="Fe-ADH"/>
    <property type="match status" value="1"/>
</dbReference>
<dbReference type="PATRIC" id="fig|1056511.3.peg.3760"/>
<dbReference type="InterPro" id="IPR039697">
    <property type="entry name" value="Alcohol_dehydrogenase_Fe"/>
</dbReference>
<name>L8J615_9GAMM</name>
<dbReference type="InterPro" id="IPR056798">
    <property type="entry name" value="ADH_Fe_C"/>
</dbReference>
<dbReference type="Pfam" id="PF25137">
    <property type="entry name" value="ADH_Fe_C"/>
    <property type="match status" value="1"/>
</dbReference>
<dbReference type="PROSITE" id="PS00913">
    <property type="entry name" value="ADH_IRON_1"/>
    <property type="match status" value="1"/>
</dbReference>
<comment type="caution">
    <text evidence="7">The sequence shown here is derived from an EMBL/GenBank/DDBJ whole genome shotgun (WGS) entry which is preliminary data.</text>
</comment>
<evidence type="ECO:0000256" key="2">
    <source>
        <dbReference type="ARBA" id="ARBA00007358"/>
    </source>
</evidence>
<dbReference type="AlphaFoldDB" id="L8J615"/>
<keyword evidence="3" id="KW-0560">Oxidoreductase</keyword>
<evidence type="ECO:0000256" key="4">
    <source>
        <dbReference type="ARBA" id="ARBA00023027"/>
    </source>
</evidence>
<protein>
    <submittedName>
        <fullName evidence="7">Alcohol dehydrogenase</fullName>
    </submittedName>
</protein>